<dbReference type="PROSITE" id="PS00028">
    <property type="entry name" value="ZINC_FINGER_C2H2_1"/>
    <property type="match status" value="1"/>
</dbReference>
<keyword evidence="5" id="KW-0862">Zinc</keyword>
<dbReference type="Pfam" id="PF05485">
    <property type="entry name" value="THAP"/>
    <property type="match status" value="1"/>
</dbReference>
<evidence type="ECO:0008006" key="14">
    <source>
        <dbReference type="Google" id="ProtNLM"/>
    </source>
</evidence>
<proteinExistence type="inferred from homology"/>
<dbReference type="SMART" id="SM00692">
    <property type="entry name" value="DM3"/>
    <property type="match status" value="1"/>
</dbReference>
<name>A0A1B6EYF2_9HEMI</name>
<protein>
    <recommendedName>
        <fullName evidence="14">THAP-type domain-containing protein</fullName>
    </recommendedName>
</protein>
<evidence type="ECO:0000256" key="7">
    <source>
        <dbReference type="ARBA" id="ARBA00023242"/>
    </source>
</evidence>
<dbReference type="InterPro" id="IPR036236">
    <property type="entry name" value="Znf_C2H2_sf"/>
</dbReference>
<evidence type="ECO:0000256" key="4">
    <source>
        <dbReference type="ARBA" id="ARBA00022771"/>
    </source>
</evidence>
<dbReference type="GO" id="GO:0008270">
    <property type="term" value="F:zinc ion binding"/>
    <property type="evidence" value="ECO:0007669"/>
    <property type="project" value="UniProtKB-KW"/>
</dbReference>
<dbReference type="AlphaFoldDB" id="A0A1B6EYF2"/>
<keyword evidence="6 10" id="KW-0238">DNA-binding</keyword>
<evidence type="ECO:0000256" key="2">
    <source>
        <dbReference type="ARBA" id="ARBA00022723"/>
    </source>
</evidence>
<keyword evidence="7" id="KW-0539">Nucleus</keyword>
<keyword evidence="3" id="KW-0677">Repeat</keyword>
<dbReference type="EMBL" id="GECZ01026767">
    <property type="protein sequence ID" value="JAS43002.1"/>
    <property type="molecule type" value="Transcribed_RNA"/>
</dbReference>
<evidence type="ECO:0000256" key="10">
    <source>
        <dbReference type="PROSITE-ProRule" id="PRU00309"/>
    </source>
</evidence>
<reference evidence="13" key="1">
    <citation type="submission" date="2015-11" db="EMBL/GenBank/DDBJ databases">
        <title>De novo transcriptome assembly of four potential Pierce s Disease insect vectors from Arizona vineyards.</title>
        <authorList>
            <person name="Tassone E.E."/>
        </authorList>
    </citation>
    <scope>NUCLEOTIDE SEQUENCE</scope>
</reference>
<dbReference type="SUPFAM" id="SSF57667">
    <property type="entry name" value="beta-beta-alpha zinc fingers"/>
    <property type="match status" value="1"/>
</dbReference>
<dbReference type="Gene3D" id="3.30.160.60">
    <property type="entry name" value="Classic Zinc Finger"/>
    <property type="match status" value="1"/>
</dbReference>
<dbReference type="GO" id="GO:0000978">
    <property type="term" value="F:RNA polymerase II cis-regulatory region sequence-specific DNA binding"/>
    <property type="evidence" value="ECO:0007669"/>
    <property type="project" value="TreeGrafter"/>
</dbReference>
<keyword evidence="4 9" id="KW-0863">Zinc-finger</keyword>
<accession>A0A1B6EYF2</accession>
<comment type="similarity">
    <text evidence="8">Belongs to the snail C2H2-type zinc-finger protein family.</text>
</comment>
<evidence type="ECO:0000259" key="11">
    <source>
        <dbReference type="PROSITE" id="PS50157"/>
    </source>
</evidence>
<feature type="domain" description="THAP-type" evidence="12">
    <location>
        <begin position="1"/>
        <end position="88"/>
    </location>
</feature>
<dbReference type="SMART" id="SM00355">
    <property type="entry name" value="ZnF_C2H2"/>
    <property type="match status" value="3"/>
</dbReference>
<dbReference type="InterPro" id="IPR013087">
    <property type="entry name" value="Znf_C2H2_type"/>
</dbReference>
<evidence type="ECO:0000256" key="9">
    <source>
        <dbReference type="PROSITE-ProRule" id="PRU00042"/>
    </source>
</evidence>
<evidence type="ECO:0000256" key="5">
    <source>
        <dbReference type="ARBA" id="ARBA00022833"/>
    </source>
</evidence>
<evidence type="ECO:0000256" key="6">
    <source>
        <dbReference type="ARBA" id="ARBA00023125"/>
    </source>
</evidence>
<dbReference type="InterPro" id="IPR050527">
    <property type="entry name" value="Snail/Krueppel_Znf"/>
</dbReference>
<dbReference type="PROSITE" id="PS50157">
    <property type="entry name" value="ZINC_FINGER_C2H2_2"/>
    <property type="match status" value="1"/>
</dbReference>
<comment type="subcellular location">
    <subcellularLocation>
        <location evidence="1">Nucleus</location>
    </subcellularLocation>
</comment>
<feature type="domain" description="C2H2-type" evidence="11">
    <location>
        <begin position="394"/>
        <end position="421"/>
    </location>
</feature>
<keyword evidence="2" id="KW-0479">Metal-binding</keyword>
<organism evidence="13">
    <name type="scientific">Cuerna arida</name>
    <dbReference type="NCBI Taxonomy" id="1464854"/>
    <lineage>
        <taxon>Eukaryota</taxon>
        <taxon>Metazoa</taxon>
        <taxon>Ecdysozoa</taxon>
        <taxon>Arthropoda</taxon>
        <taxon>Hexapoda</taxon>
        <taxon>Insecta</taxon>
        <taxon>Pterygota</taxon>
        <taxon>Neoptera</taxon>
        <taxon>Paraneoptera</taxon>
        <taxon>Hemiptera</taxon>
        <taxon>Auchenorrhyncha</taxon>
        <taxon>Membracoidea</taxon>
        <taxon>Cicadellidae</taxon>
        <taxon>Cicadellinae</taxon>
        <taxon>Proconiini</taxon>
        <taxon>Cuerna</taxon>
    </lineage>
</organism>
<evidence type="ECO:0000259" key="12">
    <source>
        <dbReference type="PROSITE" id="PS50950"/>
    </source>
</evidence>
<gene>
    <name evidence="13" type="ORF">g.13703</name>
</gene>
<dbReference type="GO" id="GO:0000981">
    <property type="term" value="F:DNA-binding transcription factor activity, RNA polymerase II-specific"/>
    <property type="evidence" value="ECO:0007669"/>
    <property type="project" value="TreeGrafter"/>
</dbReference>
<evidence type="ECO:0000256" key="1">
    <source>
        <dbReference type="ARBA" id="ARBA00004123"/>
    </source>
</evidence>
<evidence type="ECO:0000313" key="13">
    <source>
        <dbReference type="EMBL" id="JAS43002.1"/>
    </source>
</evidence>
<dbReference type="GO" id="GO:0005634">
    <property type="term" value="C:nucleus"/>
    <property type="evidence" value="ECO:0007669"/>
    <property type="project" value="UniProtKB-SubCell"/>
</dbReference>
<dbReference type="PANTHER" id="PTHR24388">
    <property type="entry name" value="ZINC FINGER PROTEIN"/>
    <property type="match status" value="1"/>
</dbReference>
<sequence length="421" mass="48431">MVWKYCSVKNCYNAEEDKGRTFFIFPSCYAESKRSLAQKWVDFCGDPQLTVRKRKNYRKYICDIHFDEKSFVTPLRTRLRKDSVPTLFGPNAELYYEKEASTPNLSIVKKENDNMVISLTVSNTLDMDSLEVTHNALSKPSVDQNGSILNEENIKLENVVKKEDWDVTPDSNDDFNYADGVVCGSNSDIEIDWEKNPITKSDSKNLKNISGAVIDSSKSDLMHSSVKCLQQAYLKGDTQTVTDDSKLLNEHQDLVGCNKTSEAMLGQQVNKDNSRNKYQDVLPQVFTKDLHFCGECQKLFDSFDKYLVHKLKDENYKMSFSETDRIPGLWLPRLTKKTAADSESEDSDTEVPQNGWIAANDVKSELMCKFCGLFFETVVALKIHQDYVHMDKPYTCSECPEKFKNKGHMVRHYFRTHQKMR</sequence>
<dbReference type="SMART" id="SM00980">
    <property type="entry name" value="THAP"/>
    <property type="match status" value="1"/>
</dbReference>
<evidence type="ECO:0000256" key="3">
    <source>
        <dbReference type="ARBA" id="ARBA00022737"/>
    </source>
</evidence>
<dbReference type="PROSITE" id="PS50950">
    <property type="entry name" value="ZF_THAP"/>
    <property type="match status" value="1"/>
</dbReference>
<dbReference type="InterPro" id="IPR006612">
    <property type="entry name" value="THAP_Znf"/>
</dbReference>
<dbReference type="PANTHER" id="PTHR24388:SF54">
    <property type="entry name" value="PROTEIN ESCARGOT"/>
    <property type="match status" value="1"/>
</dbReference>
<dbReference type="SUPFAM" id="SSF57716">
    <property type="entry name" value="Glucocorticoid receptor-like (DNA-binding domain)"/>
    <property type="match status" value="1"/>
</dbReference>
<evidence type="ECO:0000256" key="8">
    <source>
        <dbReference type="ARBA" id="ARBA00037948"/>
    </source>
</evidence>